<dbReference type="AlphaFoldDB" id="A0A392PRT8"/>
<name>A0A392PRT8_9FABA</name>
<evidence type="ECO:0000313" key="2">
    <source>
        <dbReference type="Proteomes" id="UP000265520"/>
    </source>
</evidence>
<proteinExistence type="predicted"/>
<accession>A0A392PRT8</accession>
<organism evidence="1 2">
    <name type="scientific">Trifolium medium</name>
    <dbReference type="NCBI Taxonomy" id="97028"/>
    <lineage>
        <taxon>Eukaryota</taxon>
        <taxon>Viridiplantae</taxon>
        <taxon>Streptophyta</taxon>
        <taxon>Embryophyta</taxon>
        <taxon>Tracheophyta</taxon>
        <taxon>Spermatophyta</taxon>
        <taxon>Magnoliopsida</taxon>
        <taxon>eudicotyledons</taxon>
        <taxon>Gunneridae</taxon>
        <taxon>Pentapetalae</taxon>
        <taxon>rosids</taxon>
        <taxon>fabids</taxon>
        <taxon>Fabales</taxon>
        <taxon>Fabaceae</taxon>
        <taxon>Papilionoideae</taxon>
        <taxon>50 kb inversion clade</taxon>
        <taxon>NPAAA clade</taxon>
        <taxon>Hologalegina</taxon>
        <taxon>IRL clade</taxon>
        <taxon>Trifolieae</taxon>
        <taxon>Trifolium</taxon>
    </lineage>
</organism>
<evidence type="ECO:0000313" key="1">
    <source>
        <dbReference type="EMBL" id="MCI14367.1"/>
    </source>
</evidence>
<comment type="caution">
    <text evidence="1">The sequence shown here is derived from an EMBL/GenBank/DDBJ whole genome shotgun (WGS) entry which is preliminary data.</text>
</comment>
<protein>
    <submittedName>
        <fullName evidence="1">Uncharacterized protein</fullName>
    </submittedName>
</protein>
<dbReference type="EMBL" id="LXQA010092124">
    <property type="protein sequence ID" value="MCI14367.1"/>
    <property type="molecule type" value="Genomic_DNA"/>
</dbReference>
<feature type="non-terminal residue" evidence="1">
    <location>
        <position position="1"/>
    </location>
</feature>
<sequence>KHNGCAQHDRSRTEISTNCELMIAEEILNTPEGWYRGEFEDMLKGWHLGGELAIKQVAREFPDEWRHMVA</sequence>
<reference evidence="1 2" key="1">
    <citation type="journal article" date="2018" name="Front. Plant Sci.">
        <title>Red Clover (Trifolium pratense) and Zigzag Clover (T. medium) - A Picture of Genomic Similarities and Differences.</title>
        <authorList>
            <person name="Dluhosova J."/>
            <person name="Istvanek J."/>
            <person name="Nedelnik J."/>
            <person name="Repkova J."/>
        </authorList>
    </citation>
    <scope>NUCLEOTIDE SEQUENCE [LARGE SCALE GENOMIC DNA]</scope>
    <source>
        <strain evidence="2">cv. 10/8</strain>
        <tissue evidence="1">Leaf</tissue>
    </source>
</reference>
<dbReference type="Proteomes" id="UP000265520">
    <property type="component" value="Unassembled WGS sequence"/>
</dbReference>
<keyword evidence="2" id="KW-1185">Reference proteome</keyword>